<dbReference type="OrthoDB" id="3200163at2759"/>
<dbReference type="Pfam" id="PF12796">
    <property type="entry name" value="Ank_2"/>
    <property type="match status" value="1"/>
</dbReference>
<proteinExistence type="predicted"/>
<organism evidence="3 4">
    <name type="scientific">Endocarpon pusillum</name>
    <dbReference type="NCBI Taxonomy" id="364733"/>
    <lineage>
        <taxon>Eukaryota</taxon>
        <taxon>Fungi</taxon>
        <taxon>Dikarya</taxon>
        <taxon>Ascomycota</taxon>
        <taxon>Pezizomycotina</taxon>
        <taxon>Eurotiomycetes</taxon>
        <taxon>Chaetothyriomycetidae</taxon>
        <taxon>Verrucariales</taxon>
        <taxon>Verrucariaceae</taxon>
        <taxon>Endocarpon</taxon>
    </lineage>
</organism>
<feature type="region of interest" description="Disordered" evidence="2">
    <location>
        <begin position="219"/>
        <end position="260"/>
    </location>
</feature>
<dbReference type="SMART" id="SM00248">
    <property type="entry name" value="ANK"/>
    <property type="match status" value="2"/>
</dbReference>
<accession>A0A8H7AHT0</accession>
<evidence type="ECO:0000313" key="3">
    <source>
        <dbReference type="EMBL" id="KAF7508364.1"/>
    </source>
</evidence>
<comment type="caution">
    <text evidence="3">The sequence shown here is derived from an EMBL/GenBank/DDBJ whole genome shotgun (WGS) entry which is preliminary data.</text>
</comment>
<dbReference type="Gene3D" id="1.25.40.20">
    <property type="entry name" value="Ankyrin repeat-containing domain"/>
    <property type="match status" value="1"/>
</dbReference>
<keyword evidence="1" id="KW-0040">ANK repeat</keyword>
<evidence type="ECO:0000256" key="2">
    <source>
        <dbReference type="SAM" id="MobiDB-lite"/>
    </source>
</evidence>
<dbReference type="InterPro" id="IPR036770">
    <property type="entry name" value="Ankyrin_rpt-contain_sf"/>
</dbReference>
<dbReference type="PROSITE" id="PS50088">
    <property type="entry name" value="ANK_REPEAT"/>
    <property type="match status" value="1"/>
</dbReference>
<feature type="repeat" description="ANK" evidence="1">
    <location>
        <begin position="478"/>
        <end position="512"/>
    </location>
</feature>
<reference evidence="3" key="1">
    <citation type="submission" date="2020-02" db="EMBL/GenBank/DDBJ databases">
        <authorList>
            <person name="Palmer J.M."/>
        </authorList>
    </citation>
    <scope>NUCLEOTIDE SEQUENCE</scope>
    <source>
        <strain evidence="3">EPUS1.4</strain>
        <tissue evidence="3">Thallus</tissue>
    </source>
</reference>
<sequence>MNQGLLLGLIPLYSLPFWEWFPPPVGAINVLFGGARITAGVKIVALCVTEFCATAERNSPFKGSMDVFSGATSGLAVVSLGVQLASGLIKLYDFWGTVRDAPQEVGEIVLDLKLLSRILNELINRKDPSPHVKDALDHCNDKVAVLHSIVREFEPNFTSSKPHIRLWNKFKAAHKRQKLKRFRDSLQDTKTTLLLALVPQFEAAPVYVEEIQIGNQYPTKKTKSYQENESKSSPGFNIRSESDLPEYSEIPDSSFDPTEEATFHAGSKFHGRQVPPDVPASALQASIEGAFQVAAEKYFRGGAFSRAMNDAIQRVATIQTSYRYNQESDDSDSVAGEPDVTSSSNSSTTGHGSTHSVSQVRRPSQSRICQRTSATGTLFGTIWVRKTSVRVDSLSGKNVDIVSSFTFFPSWWLTGVGLKYGMEASLCETTAGWQFNFNPIRAVSEESPIFKFCKSGNLAAVQQLIGDGSASVKDTSPKGWTPLHFAASAENTNVPLCEFLISEGADKTALAYEGPTEGSLSPVTMFAATSKKKPADRKIGMLRLFEDCMDLSEPSSEGWTVLADLVRSFNQESVPQTENSVNWFLRSLKTESMVAFGPKTMWHGLQHAVRSLVDLEHTNKLVASKLGLRGAGGAEQQTAASHGMAIAYWIVLRATGKQLLPMLVAAGAIMHIEGYDYDPDTEVDPAVLGQQLPFLYSEWSKALTKGIETVDEVMSSELDAALEEAGWTQDHLGELITNAGKPDQRNEQCHQMCCSVCKDDYTSLGVGLVEPRWIEFTECTSSNHRFNCICPEFLQSQGRLGHCEQPPGYESDNCQSDSGEENDVFHDAEFQNTTTSSSNQESDSGDMDWIPECEKYIREMEGKKKDPFSAIAALLYRAQARLWVERYRPGELLCGTCFLRREGYVDEEAKDDDDIFASMPASFCS</sequence>
<dbReference type="AlphaFoldDB" id="A0A8H7AHT0"/>
<dbReference type="PROSITE" id="PS50297">
    <property type="entry name" value="ANK_REP_REGION"/>
    <property type="match status" value="1"/>
</dbReference>
<evidence type="ECO:0008006" key="5">
    <source>
        <dbReference type="Google" id="ProtNLM"/>
    </source>
</evidence>
<evidence type="ECO:0000313" key="4">
    <source>
        <dbReference type="Proteomes" id="UP000606974"/>
    </source>
</evidence>
<dbReference type="Proteomes" id="UP000606974">
    <property type="component" value="Unassembled WGS sequence"/>
</dbReference>
<gene>
    <name evidence="3" type="ORF">GJ744_009355</name>
</gene>
<protein>
    <recommendedName>
        <fullName evidence="5">Prion-inhibition and propagation HeLo domain-containing protein</fullName>
    </recommendedName>
</protein>
<feature type="region of interest" description="Disordered" evidence="2">
    <location>
        <begin position="323"/>
        <end position="369"/>
    </location>
</feature>
<feature type="compositionally biased region" description="Low complexity" evidence="2">
    <location>
        <begin position="340"/>
        <end position="367"/>
    </location>
</feature>
<dbReference type="SUPFAM" id="SSF48403">
    <property type="entry name" value="Ankyrin repeat"/>
    <property type="match status" value="1"/>
</dbReference>
<keyword evidence="4" id="KW-1185">Reference proteome</keyword>
<name>A0A8H7AHT0_9EURO</name>
<dbReference type="InterPro" id="IPR002110">
    <property type="entry name" value="Ankyrin_rpt"/>
</dbReference>
<dbReference type="EMBL" id="JAACFV010000055">
    <property type="protein sequence ID" value="KAF7508364.1"/>
    <property type="molecule type" value="Genomic_DNA"/>
</dbReference>
<evidence type="ECO:0000256" key="1">
    <source>
        <dbReference type="PROSITE-ProRule" id="PRU00023"/>
    </source>
</evidence>